<protein>
    <recommendedName>
        <fullName evidence="3">DUF6094 domain-containing protein</fullName>
    </recommendedName>
</protein>
<evidence type="ECO:0000259" key="3">
    <source>
        <dbReference type="Pfam" id="PF19587"/>
    </source>
</evidence>
<reference evidence="4 5" key="1">
    <citation type="journal article" date="2006" name="Genome Biol.">
        <title>Genomic analysis reveals that Pseudomonas aeruginosa virulence is combinatorial.</title>
        <authorList>
            <person name="Lee D.G."/>
            <person name="Urbach J.M."/>
            <person name="Wu G."/>
            <person name="Liberati N.T."/>
            <person name="Feinbaum R.L."/>
            <person name="Miyata S."/>
            <person name="Diggins L.T."/>
            <person name="He J."/>
            <person name="Saucier M."/>
            <person name="Deziel E."/>
            <person name="Friedman L."/>
            <person name="Li L."/>
            <person name="Grills G."/>
            <person name="Montgomery K."/>
            <person name="Kucherlapati R."/>
            <person name="Rahme L.G."/>
            <person name="Ausubel F.M."/>
        </authorList>
    </citation>
    <scope>NUCLEOTIDE SEQUENCE [LARGE SCALE GENOMIC DNA]</scope>
    <source>
        <strain evidence="4 5">UCBPP-PA14</strain>
    </source>
</reference>
<evidence type="ECO:0000256" key="1">
    <source>
        <dbReference type="ARBA" id="ARBA00022603"/>
    </source>
</evidence>
<dbReference type="GO" id="GO:0003676">
    <property type="term" value="F:nucleic acid binding"/>
    <property type="evidence" value="ECO:0007669"/>
    <property type="project" value="InterPro"/>
</dbReference>
<dbReference type="Gene3D" id="3.40.50.150">
    <property type="entry name" value="Vaccinia Virus protein VP39"/>
    <property type="match status" value="1"/>
</dbReference>
<dbReference type="Proteomes" id="UP000000653">
    <property type="component" value="Chromosome"/>
</dbReference>
<dbReference type="AlphaFoldDB" id="A0A0H2ZG35"/>
<gene>
    <name evidence="4" type="ordered locus">PA14_59530</name>
</gene>
<keyword evidence="1" id="KW-0489">Methyltransferase</keyword>
<dbReference type="SUPFAM" id="SSF53335">
    <property type="entry name" value="S-adenosyl-L-methionine-dependent methyltransferases"/>
    <property type="match status" value="1"/>
</dbReference>
<accession>A0A0H2ZG35</accession>
<evidence type="ECO:0000313" key="5">
    <source>
        <dbReference type="Proteomes" id="UP000000653"/>
    </source>
</evidence>
<dbReference type="GO" id="GO:0008168">
    <property type="term" value="F:methyltransferase activity"/>
    <property type="evidence" value="ECO:0007669"/>
    <property type="project" value="UniProtKB-KW"/>
</dbReference>
<dbReference type="KEGG" id="pau:PA14_59530"/>
<sequence length="483" mass="53835">MALMFPRLARNFARNGYFPTDEVTLERALQALTPAPSGRMRICDPCAGEGVALAEAAHTLGRDQVQALAVEYDRERADHARGLLDRVLHSDLFDTMISRQSFGLLWLNPPYGDLVADHSGASQYQGSGRRRLEKAFYQRCLPLLQYGGVMVLIVPHYVLDDELTGWLSNHFTGLRIYAAADPTFKQVVIFGIRVRRQDLARADANQVRSRLQAIGAGQEKAEEIPAAWPWEPYVVLPATSELEHFYRVTLEPEQFAGEIQRLRGLWPDFNLHFAQAGLQPRPPVRELSRWHLALALAAGAISGVVRSKSGRILVVKGDTYKDKVRKTEFTEDDDGNITEVRILTDRFIPIIRAWEMTPSSVNQGRVLTISSSAATTEEAEEPQPEPAPAPAPLLISPGRVVMTAAVSHLVETGQLNPAPLLKRHLAGDWGTLDQEDWNTNQRALKFGDRLLSSYDIDAGDESRLWIITEADRSSTTLLLPSDY</sequence>
<dbReference type="GO" id="GO:0032259">
    <property type="term" value="P:methylation"/>
    <property type="evidence" value="ECO:0007669"/>
    <property type="project" value="UniProtKB-KW"/>
</dbReference>
<proteinExistence type="predicted"/>
<evidence type="ECO:0000256" key="2">
    <source>
        <dbReference type="ARBA" id="ARBA00022679"/>
    </source>
</evidence>
<organism evidence="4 5">
    <name type="scientific">Pseudomonas aeruginosa (strain UCBPP-PA14)</name>
    <dbReference type="NCBI Taxonomy" id="208963"/>
    <lineage>
        <taxon>Bacteria</taxon>
        <taxon>Pseudomonadati</taxon>
        <taxon>Pseudomonadota</taxon>
        <taxon>Gammaproteobacteria</taxon>
        <taxon>Pseudomonadales</taxon>
        <taxon>Pseudomonadaceae</taxon>
        <taxon>Pseudomonas</taxon>
    </lineage>
</organism>
<dbReference type="CDD" id="cd02440">
    <property type="entry name" value="AdoMet_MTases"/>
    <property type="match status" value="1"/>
</dbReference>
<feature type="domain" description="DUF6094" evidence="3">
    <location>
        <begin position="11"/>
        <end position="201"/>
    </location>
</feature>
<dbReference type="BioCyc" id="PAER208963:G1G74-5019-MONOMER"/>
<dbReference type="InterPro" id="IPR029063">
    <property type="entry name" value="SAM-dependent_MTases_sf"/>
</dbReference>
<keyword evidence="2" id="KW-0808">Transferase</keyword>
<dbReference type="PRINTS" id="PR00507">
    <property type="entry name" value="N12N6MTFRASE"/>
</dbReference>
<dbReference type="PROSITE" id="PS00092">
    <property type="entry name" value="N6_MTASE"/>
    <property type="match status" value="1"/>
</dbReference>
<dbReference type="Pfam" id="PF19587">
    <property type="entry name" value="DUF6094"/>
    <property type="match status" value="1"/>
</dbReference>
<dbReference type="EMBL" id="CP000438">
    <property type="protein sequence ID" value="ABJ13864.1"/>
    <property type="molecule type" value="Genomic_DNA"/>
</dbReference>
<dbReference type="InterPro" id="IPR002052">
    <property type="entry name" value="DNA_methylase_N6_adenine_CS"/>
</dbReference>
<dbReference type="InterPro" id="IPR046076">
    <property type="entry name" value="DUF6094"/>
</dbReference>
<dbReference type="HOGENOM" id="CLU_041519_1_0_6"/>
<dbReference type="RefSeq" id="WP_003141457.1">
    <property type="nucleotide sequence ID" value="NC_008463.1"/>
</dbReference>
<name>A0A0H2ZG35_PSEAB</name>
<evidence type="ECO:0000313" key="4">
    <source>
        <dbReference type="EMBL" id="ABJ13864.1"/>
    </source>
</evidence>